<feature type="transmembrane region" description="Helical" evidence="1">
    <location>
        <begin position="27"/>
        <end position="45"/>
    </location>
</feature>
<keyword evidence="1" id="KW-0472">Membrane</keyword>
<dbReference type="RefSeq" id="WP_118844595.1">
    <property type="nucleotide sequence ID" value="NZ_CP032090.1"/>
</dbReference>
<feature type="transmembrane region" description="Helical" evidence="1">
    <location>
        <begin position="139"/>
        <end position="158"/>
    </location>
</feature>
<dbReference type="InterPro" id="IPR026267">
    <property type="entry name" value="YgjV"/>
</dbReference>
<dbReference type="Pfam" id="PF10688">
    <property type="entry name" value="Imp-YgjV"/>
    <property type="match status" value="1"/>
</dbReference>
<protein>
    <submittedName>
        <fullName evidence="2">YgjV family protein</fullName>
    </submittedName>
</protein>
<feature type="transmembrane region" description="Helical" evidence="1">
    <location>
        <begin position="52"/>
        <end position="69"/>
    </location>
</feature>
<dbReference type="AlphaFoldDB" id="A0AAD0WD90"/>
<keyword evidence="1" id="KW-1133">Transmembrane helix</keyword>
<gene>
    <name evidence="2" type="ORF">D0907_12940</name>
</gene>
<evidence type="ECO:0000313" key="3">
    <source>
        <dbReference type="Proteomes" id="UP000264605"/>
    </source>
</evidence>
<dbReference type="InterPro" id="IPR019629">
    <property type="entry name" value="Uncharacterised_HI1736/YgjV"/>
</dbReference>
<dbReference type="PIRSF" id="PIRSF011443">
    <property type="entry name" value="YgjV"/>
    <property type="match status" value="1"/>
</dbReference>
<proteinExistence type="predicted"/>
<keyword evidence="1" id="KW-0812">Transmembrane</keyword>
<dbReference type="Proteomes" id="UP000264605">
    <property type="component" value="Chromosome"/>
</dbReference>
<reference evidence="2 3" key="1">
    <citation type="submission" date="2018-08" db="EMBL/GenBank/DDBJ databases">
        <title>Draft genome sequence of Pseudoalteromonas donghaensis HJ51.</title>
        <authorList>
            <person name="Oh J."/>
            <person name="Roh D."/>
        </authorList>
    </citation>
    <scope>NUCLEOTIDE SEQUENCE [LARGE SCALE GENOMIC DNA]</scope>
    <source>
        <strain evidence="2 3">HJ51</strain>
    </source>
</reference>
<name>A0AAD0WD90_9GAMM</name>
<dbReference type="KEGG" id="pdj:D0907_12940"/>
<evidence type="ECO:0000313" key="2">
    <source>
        <dbReference type="EMBL" id="AXV66115.1"/>
    </source>
</evidence>
<feature type="transmembrane region" description="Helical" evidence="1">
    <location>
        <begin position="75"/>
        <end position="102"/>
    </location>
</feature>
<dbReference type="GeneID" id="99506377"/>
<accession>A0AAD0WD90</accession>
<organism evidence="2 3">
    <name type="scientific">Pseudoalteromonas lipolytica</name>
    <dbReference type="NCBI Taxonomy" id="570156"/>
    <lineage>
        <taxon>Bacteria</taxon>
        <taxon>Pseudomonadati</taxon>
        <taxon>Pseudomonadota</taxon>
        <taxon>Gammaproteobacteria</taxon>
        <taxon>Alteromonadales</taxon>
        <taxon>Pseudoalteromonadaceae</taxon>
        <taxon>Pseudoalteromonas</taxon>
    </lineage>
</organism>
<evidence type="ECO:0000256" key="1">
    <source>
        <dbReference type="SAM" id="Phobius"/>
    </source>
</evidence>
<sequence>MFILSQCLVAIATLLDLASFQFKQRQFILACLFSSVLLTSVHFFLLDNLSAASLMLIAAVRYVYCIFARKTRMMVIFMLLSITAVSLTWYNWVSVIALAATLIQTYASFQSKDLSLRLMMVVGTLCWITHNALLFSPVAVVMETVFLLSNLVGIWRYYAPPKAV</sequence>
<dbReference type="EMBL" id="CP032090">
    <property type="protein sequence ID" value="AXV66115.1"/>
    <property type="molecule type" value="Genomic_DNA"/>
</dbReference>